<organism evidence="1 2">
    <name type="scientific">Pseudovirgaria hyperparasitica</name>
    <dbReference type="NCBI Taxonomy" id="470096"/>
    <lineage>
        <taxon>Eukaryota</taxon>
        <taxon>Fungi</taxon>
        <taxon>Dikarya</taxon>
        <taxon>Ascomycota</taxon>
        <taxon>Pezizomycotina</taxon>
        <taxon>Dothideomycetes</taxon>
        <taxon>Dothideomycetes incertae sedis</taxon>
        <taxon>Acrospermales</taxon>
        <taxon>Acrospermaceae</taxon>
        <taxon>Pseudovirgaria</taxon>
    </lineage>
</organism>
<dbReference type="RefSeq" id="XP_033602357.1">
    <property type="nucleotide sequence ID" value="XM_033740704.1"/>
</dbReference>
<protein>
    <submittedName>
        <fullName evidence="1">Uncharacterized protein</fullName>
    </submittedName>
</protein>
<dbReference type="Proteomes" id="UP000799437">
    <property type="component" value="Unassembled WGS sequence"/>
</dbReference>
<evidence type="ECO:0000313" key="2">
    <source>
        <dbReference type="Proteomes" id="UP000799437"/>
    </source>
</evidence>
<evidence type="ECO:0000313" key="1">
    <source>
        <dbReference type="EMBL" id="KAF2759906.1"/>
    </source>
</evidence>
<accession>A0A6A6WDH1</accession>
<gene>
    <name evidence="1" type="ORF">EJ05DRAFT_314059</name>
</gene>
<keyword evidence="2" id="KW-1185">Reference proteome</keyword>
<dbReference type="EMBL" id="ML996569">
    <property type="protein sequence ID" value="KAF2759906.1"/>
    <property type="molecule type" value="Genomic_DNA"/>
</dbReference>
<dbReference type="GeneID" id="54481758"/>
<name>A0A6A6WDH1_9PEZI</name>
<proteinExistence type="predicted"/>
<reference evidence="1" key="1">
    <citation type="journal article" date="2020" name="Stud. Mycol.">
        <title>101 Dothideomycetes genomes: a test case for predicting lifestyles and emergence of pathogens.</title>
        <authorList>
            <person name="Haridas S."/>
            <person name="Albert R."/>
            <person name="Binder M."/>
            <person name="Bloem J."/>
            <person name="Labutti K."/>
            <person name="Salamov A."/>
            <person name="Andreopoulos B."/>
            <person name="Baker S."/>
            <person name="Barry K."/>
            <person name="Bills G."/>
            <person name="Bluhm B."/>
            <person name="Cannon C."/>
            <person name="Castanera R."/>
            <person name="Culley D."/>
            <person name="Daum C."/>
            <person name="Ezra D."/>
            <person name="Gonzalez J."/>
            <person name="Henrissat B."/>
            <person name="Kuo A."/>
            <person name="Liang C."/>
            <person name="Lipzen A."/>
            <person name="Lutzoni F."/>
            <person name="Magnuson J."/>
            <person name="Mondo S."/>
            <person name="Nolan M."/>
            <person name="Ohm R."/>
            <person name="Pangilinan J."/>
            <person name="Park H.-J."/>
            <person name="Ramirez L."/>
            <person name="Alfaro M."/>
            <person name="Sun H."/>
            <person name="Tritt A."/>
            <person name="Yoshinaga Y."/>
            <person name="Zwiers L.-H."/>
            <person name="Turgeon B."/>
            <person name="Goodwin S."/>
            <person name="Spatafora J."/>
            <person name="Crous P."/>
            <person name="Grigoriev I."/>
        </authorList>
    </citation>
    <scope>NUCLEOTIDE SEQUENCE</scope>
    <source>
        <strain evidence="1">CBS 121739</strain>
    </source>
</reference>
<sequence>MTFCRTAAHTMPKTLGISSPAPSGATGTGFMLGQPGHEHQQTVVRIRLSLRWTSEPKGYMQGVPCRSSWKSGLQVRLKVAVIRGGVRRGRVLVVAWLVGLSFLKLQQHPPHHPSAFADRQQPHTYRQVSSGWPAEYFFVEQAFRICSEPDEPDLLRSSSGAPMGIAPLDPNDNNDACFFSLRTLTHISVELASKQNLSFLIDPSHYSSTAKSACCWSIRSSFAADEVKPPP</sequence>
<dbReference type="AlphaFoldDB" id="A0A6A6WDH1"/>